<dbReference type="InterPro" id="IPR051325">
    <property type="entry name" value="Nudix_hydrolase_domain"/>
</dbReference>
<protein>
    <recommendedName>
        <fullName evidence="2">Nudix hydrolase domain-containing protein</fullName>
    </recommendedName>
</protein>
<reference evidence="3" key="2">
    <citation type="submission" date="2020-09" db="EMBL/GenBank/DDBJ databases">
        <authorList>
            <person name="Sun Q."/>
            <person name="Ohkuma M."/>
        </authorList>
    </citation>
    <scope>NUCLEOTIDE SEQUENCE</scope>
    <source>
        <strain evidence="3">JCM 18487</strain>
    </source>
</reference>
<dbReference type="InterPro" id="IPR020084">
    <property type="entry name" value="NUDIX_hydrolase_CS"/>
</dbReference>
<dbReference type="Proteomes" id="UP000637695">
    <property type="component" value="Unassembled WGS sequence"/>
</dbReference>
<dbReference type="PANTHER" id="PTHR21340">
    <property type="entry name" value="DIADENOSINE 5,5-P1,P4-TETRAPHOSPHATE PYROPHOSPHOHYDROLASE MUTT"/>
    <property type="match status" value="1"/>
</dbReference>
<dbReference type="SUPFAM" id="SSF55811">
    <property type="entry name" value="Nudix"/>
    <property type="match status" value="1"/>
</dbReference>
<dbReference type="GO" id="GO:0006754">
    <property type="term" value="P:ATP biosynthetic process"/>
    <property type="evidence" value="ECO:0007669"/>
    <property type="project" value="TreeGrafter"/>
</dbReference>
<dbReference type="PROSITE" id="PS00893">
    <property type="entry name" value="NUDIX_BOX"/>
    <property type="match status" value="1"/>
</dbReference>
<dbReference type="AlphaFoldDB" id="A0A917KEX2"/>
<evidence type="ECO:0000256" key="1">
    <source>
        <dbReference type="ARBA" id="ARBA00022801"/>
    </source>
</evidence>
<dbReference type="PROSITE" id="PS51462">
    <property type="entry name" value="NUDIX"/>
    <property type="match status" value="1"/>
</dbReference>
<proteinExistence type="predicted"/>
<dbReference type="GO" id="GO:0004081">
    <property type="term" value="F:bis(5'-nucleosyl)-tetraphosphatase (asymmetrical) activity"/>
    <property type="evidence" value="ECO:0007669"/>
    <property type="project" value="TreeGrafter"/>
</dbReference>
<reference evidence="3" key="1">
    <citation type="journal article" date="2014" name="Int. J. Syst. Evol. Microbiol.">
        <title>Complete genome sequence of Corynebacterium casei LMG S-19264T (=DSM 44701T), isolated from a smear-ripened cheese.</title>
        <authorList>
            <consortium name="US DOE Joint Genome Institute (JGI-PGF)"/>
            <person name="Walter F."/>
            <person name="Albersmeier A."/>
            <person name="Kalinowski J."/>
            <person name="Ruckert C."/>
        </authorList>
    </citation>
    <scope>NUCLEOTIDE SEQUENCE</scope>
    <source>
        <strain evidence="3">JCM 18487</strain>
    </source>
</reference>
<dbReference type="EMBL" id="BMOY01000028">
    <property type="protein sequence ID" value="GGJ09318.1"/>
    <property type="molecule type" value="Genomic_DNA"/>
</dbReference>
<dbReference type="PRINTS" id="PR00502">
    <property type="entry name" value="NUDIXFAMILY"/>
</dbReference>
<gene>
    <name evidence="3" type="ORF">GCM10010885_18010</name>
</gene>
<accession>A0A917KEX2</accession>
<dbReference type="Gene3D" id="3.90.79.10">
    <property type="entry name" value="Nucleoside Triphosphate Pyrophosphohydrolase"/>
    <property type="match status" value="1"/>
</dbReference>
<keyword evidence="1" id="KW-0378">Hydrolase</keyword>
<evidence type="ECO:0000313" key="4">
    <source>
        <dbReference type="Proteomes" id="UP000637695"/>
    </source>
</evidence>
<name>A0A917KEX2_9BACL</name>
<dbReference type="PANTHER" id="PTHR21340:SF0">
    <property type="entry name" value="BIS(5'-NUCLEOSYL)-TETRAPHOSPHATASE [ASYMMETRICAL]"/>
    <property type="match status" value="1"/>
</dbReference>
<keyword evidence="4" id="KW-1185">Reference proteome</keyword>
<dbReference type="InterPro" id="IPR013785">
    <property type="entry name" value="Aldolase_TIM"/>
</dbReference>
<sequence>MCGGMDEARLERAAGGLVWRRTPAGDEVLLIDDAYGHVAFPKGHLEPGESWEEAALREVEEETGIRARVVCPLGRLEYRMTRAGQPVRKQVRLFLMEAAAPDASPRHQAEELAAAYFVPWDTARELQMRRGYANWNWVFAKAEALLSLYCGGRAGERLADALAAELREVLPAAAAWLAVPRDVRTEAEMPPRQGPVPVAVCARPLDPVALAAAWQRTAAATGATAQEQAVQGWYVEPHLLPVAVALKTAGTWVGALIGLPHGAWSPPVLAAAARHAVAAGADRIAVVVPQADLAADDLPAVFAALTGVTAAAREAAAGGASPALCAVVRLAGLSPHQAAMAERIAAAAGADRFILWVDTRDELQAAEALLALPGRVLPTGVWLADHVASARPSAGLAELGQLR</sequence>
<dbReference type="SUPFAM" id="SSF51569">
    <property type="entry name" value="Aldolase"/>
    <property type="match status" value="1"/>
</dbReference>
<dbReference type="Pfam" id="PF00293">
    <property type="entry name" value="NUDIX"/>
    <property type="match status" value="1"/>
</dbReference>
<dbReference type="GO" id="GO:0006167">
    <property type="term" value="P:AMP biosynthetic process"/>
    <property type="evidence" value="ECO:0007669"/>
    <property type="project" value="TreeGrafter"/>
</dbReference>
<dbReference type="CDD" id="cd03673">
    <property type="entry name" value="NUDIX_Ap6A_hydrolase"/>
    <property type="match status" value="1"/>
</dbReference>
<dbReference type="InterPro" id="IPR020476">
    <property type="entry name" value="Nudix_hydrolase"/>
</dbReference>
<dbReference type="InterPro" id="IPR000086">
    <property type="entry name" value="NUDIX_hydrolase_dom"/>
</dbReference>
<dbReference type="Gene3D" id="3.20.20.70">
    <property type="entry name" value="Aldolase class I"/>
    <property type="match status" value="1"/>
</dbReference>
<feature type="domain" description="Nudix hydrolase" evidence="2">
    <location>
        <begin position="9"/>
        <end position="145"/>
    </location>
</feature>
<organism evidence="3 4">
    <name type="scientific">Alicyclobacillus cellulosilyticus</name>
    <dbReference type="NCBI Taxonomy" id="1003997"/>
    <lineage>
        <taxon>Bacteria</taxon>
        <taxon>Bacillati</taxon>
        <taxon>Bacillota</taxon>
        <taxon>Bacilli</taxon>
        <taxon>Bacillales</taxon>
        <taxon>Alicyclobacillaceae</taxon>
        <taxon>Alicyclobacillus</taxon>
    </lineage>
</organism>
<evidence type="ECO:0000259" key="2">
    <source>
        <dbReference type="PROSITE" id="PS51462"/>
    </source>
</evidence>
<comment type="caution">
    <text evidence="3">The sequence shown here is derived from an EMBL/GenBank/DDBJ whole genome shotgun (WGS) entry which is preliminary data.</text>
</comment>
<dbReference type="InterPro" id="IPR015797">
    <property type="entry name" value="NUDIX_hydrolase-like_dom_sf"/>
</dbReference>
<evidence type="ECO:0000313" key="3">
    <source>
        <dbReference type="EMBL" id="GGJ09318.1"/>
    </source>
</evidence>